<proteinExistence type="predicted"/>
<dbReference type="STRING" id="8496.A0A151NAI0"/>
<dbReference type="PANTHER" id="PTHR34072:SF52">
    <property type="entry name" value="RIBONUCLEASE H"/>
    <property type="match status" value="1"/>
</dbReference>
<reference evidence="2 3" key="1">
    <citation type="journal article" date="2012" name="Genome Biol.">
        <title>Sequencing three crocodilian genomes to illuminate the evolution of archosaurs and amniotes.</title>
        <authorList>
            <person name="St John J.A."/>
            <person name="Braun E.L."/>
            <person name="Isberg S.R."/>
            <person name="Miles L.G."/>
            <person name="Chong A.Y."/>
            <person name="Gongora J."/>
            <person name="Dalzell P."/>
            <person name="Moran C."/>
            <person name="Bed'hom B."/>
            <person name="Abzhanov A."/>
            <person name="Burgess S.C."/>
            <person name="Cooksey A.M."/>
            <person name="Castoe T.A."/>
            <person name="Crawford N.G."/>
            <person name="Densmore L.D."/>
            <person name="Drew J.C."/>
            <person name="Edwards S.V."/>
            <person name="Faircloth B.C."/>
            <person name="Fujita M.K."/>
            <person name="Greenwold M.J."/>
            <person name="Hoffmann F.G."/>
            <person name="Howard J.M."/>
            <person name="Iguchi T."/>
            <person name="Janes D.E."/>
            <person name="Khan S.Y."/>
            <person name="Kohno S."/>
            <person name="de Koning A.J."/>
            <person name="Lance S.L."/>
            <person name="McCarthy F.M."/>
            <person name="McCormack J.E."/>
            <person name="Merchant M.E."/>
            <person name="Peterson D.G."/>
            <person name="Pollock D.D."/>
            <person name="Pourmand N."/>
            <person name="Raney B.J."/>
            <person name="Roessler K.A."/>
            <person name="Sanford J.R."/>
            <person name="Sawyer R.H."/>
            <person name="Schmidt C.J."/>
            <person name="Triplett E.W."/>
            <person name="Tuberville T.D."/>
            <person name="Venegas-Anaya M."/>
            <person name="Howard J.T."/>
            <person name="Jarvis E.D."/>
            <person name="Guillette L.J.Jr."/>
            <person name="Glenn T.C."/>
            <person name="Green R.E."/>
            <person name="Ray D.A."/>
        </authorList>
    </citation>
    <scope>NUCLEOTIDE SEQUENCE [LARGE SCALE GENOMIC DNA]</scope>
    <source>
        <strain evidence="2">KSC_2009_1</strain>
    </source>
</reference>
<name>A0A151NAI0_ALLMI</name>
<keyword evidence="3" id="KW-1185">Reference proteome</keyword>
<accession>A0A151NAI0</accession>
<sequence>MMRRFKKLKQALCEEVVIHTPDFRKPFILQTDASETALGAVLTQEDRGSERPVAYASRKLLPAERRTGLEVNLQVDKEQKLYLGC</sequence>
<dbReference type="Gene3D" id="3.10.20.370">
    <property type="match status" value="1"/>
</dbReference>
<gene>
    <name evidence="2" type="ORF">Y1Q_0008702</name>
</gene>
<comment type="caution">
    <text evidence="2">The sequence shown here is derived from an EMBL/GenBank/DDBJ whole genome shotgun (WGS) entry which is preliminary data.</text>
</comment>
<dbReference type="Pfam" id="PF17919">
    <property type="entry name" value="RT_RNaseH_2"/>
    <property type="match status" value="1"/>
</dbReference>
<dbReference type="InterPro" id="IPR041577">
    <property type="entry name" value="RT_RNaseH_2"/>
</dbReference>
<feature type="domain" description="Reverse transcriptase/retrotransposon-derived protein RNase H-like" evidence="1">
    <location>
        <begin position="4"/>
        <end position="66"/>
    </location>
</feature>
<dbReference type="SUPFAM" id="SSF56672">
    <property type="entry name" value="DNA/RNA polymerases"/>
    <property type="match status" value="1"/>
</dbReference>
<evidence type="ECO:0000313" key="3">
    <source>
        <dbReference type="Proteomes" id="UP000050525"/>
    </source>
</evidence>
<evidence type="ECO:0000259" key="1">
    <source>
        <dbReference type="Pfam" id="PF17919"/>
    </source>
</evidence>
<protein>
    <recommendedName>
        <fullName evidence="1">Reverse transcriptase/retrotransposon-derived protein RNase H-like domain-containing protein</fullName>
    </recommendedName>
</protein>
<dbReference type="Proteomes" id="UP000050525">
    <property type="component" value="Unassembled WGS sequence"/>
</dbReference>
<dbReference type="PANTHER" id="PTHR34072">
    <property type="entry name" value="ENZYMATIC POLYPROTEIN-RELATED"/>
    <property type="match status" value="1"/>
</dbReference>
<evidence type="ECO:0000313" key="2">
    <source>
        <dbReference type="EMBL" id="KYO33515.1"/>
    </source>
</evidence>
<dbReference type="EMBL" id="AKHW03003682">
    <property type="protein sequence ID" value="KYO33515.1"/>
    <property type="molecule type" value="Genomic_DNA"/>
</dbReference>
<organism evidence="2 3">
    <name type="scientific">Alligator mississippiensis</name>
    <name type="common">American alligator</name>
    <dbReference type="NCBI Taxonomy" id="8496"/>
    <lineage>
        <taxon>Eukaryota</taxon>
        <taxon>Metazoa</taxon>
        <taxon>Chordata</taxon>
        <taxon>Craniata</taxon>
        <taxon>Vertebrata</taxon>
        <taxon>Euteleostomi</taxon>
        <taxon>Archelosauria</taxon>
        <taxon>Archosauria</taxon>
        <taxon>Crocodylia</taxon>
        <taxon>Alligatoridae</taxon>
        <taxon>Alligatorinae</taxon>
        <taxon>Alligator</taxon>
    </lineage>
</organism>
<dbReference type="InterPro" id="IPR043502">
    <property type="entry name" value="DNA/RNA_pol_sf"/>
</dbReference>
<dbReference type="AlphaFoldDB" id="A0A151NAI0"/>